<organism evidence="2 3">
    <name type="scientific">Pichia californica</name>
    <dbReference type="NCBI Taxonomy" id="460514"/>
    <lineage>
        <taxon>Eukaryota</taxon>
        <taxon>Fungi</taxon>
        <taxon>Dikarya</taxon>
        <taxon>Ascomycota</taxon>
        <taxon>Saccharomycotina</taxon>
        <taxon>Pichiomycetes</taxon>
        <taxon>Pichiales</taxon>
        <taxon>Pichiaceae</taxon>
        <taxon>Pichia</taxon>
    </lineage>
</organism>
<keyword evidence="3" id="KW-1185">Reference proteome</keyword>
<proteinExistence type="predicted"/>
<dbReference type="Proteomes" id="UP000697127">
    <property type="component" value="Unassembled WGS sequence"/>
</dbReference>
<gene>
    <name evidence="2" type="ORF">C6P40_003796</name>
</gene>
<evidence type="ECO:0000313" key="3">
    <source>
        <dbReference type="Proteomes" id="UP000697127"/>
    </source>
</evidence>
<feature type="compositionally biased region" description="Polar residues" evidence="1">
    <location>
        <begin position="81"/>
        <end position="92"/>
    </location>
</feature>
<evidence type="ECO:0000256" key="1">
    <source>
        <dbReference type="SAM" id="MobiDB-lite"/>
    </source>
</evidence>
<feature type="compositionally biased region" description="Low complexity" evidence="1">
    <location>
        <begin position="137"/>
        <end position="149"/>
    </location>
</feature>
<sequence length="199" mass="22349">MADNNLMTQFWAGDSQMDEDMAFLQFNNSGISKNNNNNNNNSNNLGNSVANNTDIEMANTNIAMPIINDSTSTQMEINNNDAFGVNSNMLPNQTQSQSHQKQQQQLFQQLQQQQQQSQPQSQSQHHFNNLQSRKTSHSSQHSHTASHSQPRSQTGTPSYDNVNPNYTNHNSSNGNVVPLTSNPDLNTQQQLQLQQHLQL</sequence>
<feature type="region of interest" description="Disordered" evidence="1">
    <location>
        <begin position="81"/>
        <end position="183"/>
    </location>
</feature>
<accession>A0A9P6WG50</accession>
<feature type="non-terminal residue" evidence="2">
    <location>
        <position position="199"/>
    </location>
</feature>
<dbReference type="EMBL" id="PUHW01000446">
    <property type="protein sequence ID" value="KAG0686565.1"/>
    <property type="molecule type" value="Genomic_DNA"/>
</dbReference>
<reference evidence="2" key="1">
    <citation type="submission" date="2020-11" db="EMBL/GenBank/DDBJ databases">
        <title>Kefir isolates.</title>
        <authorList>
            <person name="Marcisauskas S."/>
            <person name="Kim Y."/>
            <person name="Blasche S."/>
        </authorList>
    </citation>
    <scope>NUCLEOTIDE SEQUENCE</scope>
    <source>
        <strain evidence="2">Olga-1</strain>
    </source>
</reference>
<feature type="compositionally biased region" description="Low complexity" evidence="1">
    <location>
        <begin position="93"/>
        <end position="124"/>
    </location>
</feature>
<dbReference type="AlphaFoldDB" id="A0A9P6WG50"/>
<comment type="caution">
    <text evidence="2">The sequence shown here is derived from an EMBL/GenBank/DDBJ whole genome shotgun (WGS) entry which is preliminary data.</text>
</comment>
<feature type="compositionally biased region" description="Polar residues" evidence="1">
    <location>
        <begin position="150"/>
        <end position="183"/>
    </location>
</feature>
<evidence type="ECO:0000313" key="2">
    <source>
        <dbReference type="EMBL" id="KAG0686565.1"/>
    </source>
</evidence>
<name>A0A9P6WG50_9ASCO</name>
<protein>
    <submittedName>
        <fullName evidence="2">Uncharacterized protein</fullName>
    </submittedName>
</protein>